<keyword evidence="2" id="KW-1185">Reference proteome</keyword>
<proteinExistence type="predicted"/>
<reference evidence="1" key="2">
    <citation type="journal article" date="2020" name="Nat. Commun.">
        <title>Large-scale genome sequencing of mycorrhizal fungi provides insights into the early evolution of symbiotic traits.</title>
        <authorList>
            <person name="Miyauchi S."/>
            <person name="Kiss E."/>
            <person name="Kuo A."/>
            <person name="Drula E."/>
            <person name="Kohler A."/>
            <person name="Sanchez-Garcia M."/>
            <person name="Morin E."/>
            <person name="Andreopoulos B."/>
            <person name="Barry K.W."/>
            <person name="Bonito G."/>
            <person name="Buee M."/>
            <person name="Carver A."/>
            <person name="Chen C."/>
            <person name="Cichocki N."/>
            <person name="Clum A."/>
            <person name="Culley D."/>
            <person name="Crous P.W."/>
            <person name="Fauchery L."/>
            <person name="Girlanda M."/>
            <person name="Hayes R.D."/>
            <person name="Keri Z."/>
            <person name="LaButti K."/>
            <person name="Lipzen A."/>
            <person name="Lombard V."/>
            <person name="Magnuson J."/>
            <person name="Maillard F."/>
            <person name="Murat C."/>
            <person name="Nolan M."/>
            <person name="Ohm R.A."/>
            <person name="Pangilinan J."/>
            <person name="Pereira M.F."/>
            <person name="Perotto S."/>
            <person name="Peter M."/>
            <person name="Pfister S."/>
            <person name="Riley R."/>
            <person name="Sitrit Y."/>
            <person name="Stielow J.B."/>
            <person name="Szollosi G."/>
            <person name="Zifcakova L."/>
            <person name="Stursova M."/>
            <person name="Spatafora J.W."/>
            <person name="Tedersoo L."/>
            <person name="Vaario L.M."/>
            <person name="Yamada A."/>
            <person name="Yan M."/>
            <person name="Wang P."/>
            <person name="Xu J."/>
            <person name="Bruns T."/>
            <person name="Baldrian P."/>
            <person name="Vilgalys R."/>
            <person name="Dunand C."/>
            <person name="Henrissat B."/>
            <person name="Grigoriev I.V."/>
            <person name="Hibbett D."/>
            <person name="Nagy L.G."/>
            <person name="Martin F.M."/>
        </authorList>
    </citation>
    <scope>NUCLEOTIDE SEQUENCE</scope>
    <source>
        <strain evidence="1">P2</strain>
    </source>
</reference>
<evidence type="ECO:0000313" key="1">
    <source>
        <dbReference type="EMBL" id="KAF9653678.1"/>
    </source>
</evidence>
<name>A0ACB6ZWK0_THEGA</name>
<sequence>MESMFAPSSLSPRARRSLLRRQHAVHADSDFTRLLDSVLGSPFLTTHDLPDLDVVDGSFQAVPLSLAVTRPSSPEMVNQHFARPRGLIPRLWDALRRLKHKSSTYIDDGQPLDGEEGELIDDEACFIDVDSFTTAVDIVARLPPELAIHLLSFLDLDSVIACRAVSRTWRIYAQDNAIWRDLFYRRTEWGLDLSRARFSAATTRRVSYISSISPELAPLSLDWWLLYKSRTQLESHWLQGKAKMTKISGHSDSVYCLEFDSKRIITGSRDRTVKVWSLKTGKQLASFKRHTGSVLCLKFDKDWDIDDPFAPGFMVTGSSDCSIIVWNLFANGRKAEVSAILGAHTGGVLDLRIDHRHIVSCSKDTLIRVWDRNTLDLLATFEGHQGPVNAVGLQGNKVVSASGDGKMMMWDITTGECLKTFEGHDRGLACIEFKDDLIVSGSNDCKIKVWSASRGECIRTLTGHDLLVRALFFDPMTGRLVSASYDKSVKVWDLNTGRLITEFKNSHVSHIFDVKFDVRRIVSTSHDQKIVVLDFSEGLDTAMFV</sequence>
<gene>
    <name evidence="1" type="ORF">BDM02DRAFT_3265388</name>
</gene>
<protein>
    <submittedName>
        <fullName evidence="1">WD40 repeat-like protein</fullName>
    </submittedName>
</protein>
<comment type="caution">
    <text evidence="1">The sequence shown here is derived from an EMBL/GenBank/DDBJ whole genome shotgun (WGS) entry which is preliminary data.</text>
</comment>
<dbReference type="EMBL" id="MU117963">
    <property type="protein sequence ID" value="KAF9653678.1"/>
    <property type="molecule type" value="Genomic_DNA"/>
</dbReference>
<accession>A0ACB6ZWK0</accession>
<organism evidence="1 2">
    <name type="scientific">Thelephora ganbajun</name>
    <name type="common">Ganba fungus</name>
    <dbReference type="NCBI Taxonomy" id="370292"/>
    <lineage>
        <taxon>Eukaryota</taxon>
        <taxon>Fungi</taxon>
        <taxon>Dikarya</taxon>
        <taxon>Basidiomycota</taxon>
        <taxon>Agaricomycotina</taxon>
        <taxon>Agaricomycetes</taxon>
        <taxon>Thelephorales</taxon>
        <taxon>Thelephoraceae</taxon>
        <taxon>Thelephora</taxon>
    </lineage>
</organism>
<evidence type="ECO:0000313" key="2">
    <source>
        <dbReference type="Proteomes" id="UP000886501"/>
    </source>
</evidence>
<dbReference type="Proteomes" id="UP000886501">
    <property type="component" value="Unassembled WGS sequence"/>
</dbReference>
<reference evidence="1" key="1">
    <citation type="submission" date="2019-10" db="EMBL/GenBank/DDBJ databases">
        <authorList>
            <consortium name="DOE Joint Genome Institute"/>
            <person name="Kuo A."/>
            <person name="Miyauchi S."/>
            <person name="Kiss E."/>
            <person name="Drula E."/>
            <person name="Kohler A."/>
            <person name="Sanchez-Garcia M."/>
            <person name="Andreopoulos B."/>
            <person name="Barry K.W."/>
            <person name="Bonito G."/>
            <person name="Buee M."/>
            <person name="Carver A."/>
            <person name="Chen C."/>
            <person name="Cichocki N."/>
            <person name="Clum A."/>
            <person name="Culley D."/>
            <person name="Crous P.W."/>
            <person name="Fauchery L."/>
            <person name="Girlanda M."/>
            <person name="Hayes R."/>
            <person name="Keri Z."/>
            <person name="Labutti K."/>
            <person name="Lipzen A."/>
            <person name="Lombard V."/>
            <person name="Magnuson J."/>
            <person name="Maillard F."/>
            <person name="Morin E."/>
            <person name="Murat C."/>
            <person name="Nolan M."/>
            <person name="Ohm R."/>
            <person name="Pangilinan J."/>
            <person name="Pereira M."/>
            <person name="Perotto S."/>
            <person name="Peter M."/>
            <person name="Riley R."/>
            <person name="Sitrit Y."/>
            <person name="Stielow B."/>
            <person name="Szollosi G."/>
            <person name="Zifcakova L."/>
            <person name="Stursova M."/>
            <person name="Spatafora J.W."/>
            <person name="Tedersoo L."/>
            <person name="Vaario L.-M."/>
            <person name="Yamada A."/>
            <person name="Yan M."/>
            <person name="Wang P."/>
            <person name="Xu J."/>
            <person name="Bruns T."/>
            <person name="Baldrian P."/>
            <person name="Vilgalys R."/>
            <person name="Henrissat B."/>
            <person name="Grigoriev I.V."/>
            <person name="Hibbett D."/>
            <person name="Nagy L.G."/>
            <person name="Martin F.M."/>
        </authorList>
    </citation>
    <scope>NUCLEOTIDE SEQUENCE</scope>
    <source>
        <strain evidence="1">P2</strain>
    </source>
</reference>